<feature type="non-terminal residue" evidence="5">
    <location>
        <position position="1"/>
    </location>
</feature>
<dbReference type="PRINTS" id="PR00038">
    <property type="entry name" value="HTHLUXR"/>
</dbReference>
<dbReference type="PANTHER" id="PTHR44688">
    <property type="entry name" value="DNA-BINDING TRANSCRIPTIONAL ACTIVATOR DEVR_DOSR"/>
    <property type="match status" value="1"/>
</dbReference>
<evidence type="ECO:0000256" key="3">
    <source>
        <dbReference type="ARBA" id="ARBA00023163"/>
    </source>
</evidence>
<dbReference type="EMBL" id="JBHSQJ010000249">
    <property type="protein sequence ID" value="MFC5911775.1"/>
    <property type="molecule type" value="Genomic_DNA"/>
</dbReference>
<dbReference type="CDD" id="cd06170">
    <property type="entry name" value="LuxR_C_like"/>
    <property type="match status" value="1"/>
</dbReference>
<evidence type="ECO:0000256" key="2">
    <source>
        <dbReference type="ARBA" id="ARBA00023125"/>
    </source>
</evidence>
<dbReference type="SUPFAM" id="SSF46894">
    <property type="entry name" value="C-terminal effector domain of the bipartite response regulators"/>
    <property type="match status" value="1"/>
</dbReference>
<dbReference type="InterPro" id="IPR016032">
    <property type="entry name" value="Sig_transdc_resp-reg_C-effctor"/>
</dbReference>
<accession>A0ABW1GAG3</accession>
<keyword evidence="3" id="KW-0804">Transcription</keyword>
<dbReference type="Pfam" id="PF00196">
    <property type="entry name" value="GerE"/>
    <property type="match status" value="1"/>
</dbReference>
<evidence type="ECO:0000313" key="6">
    <source>
        <dbReference type="Proteomes" id="UP001596174"/>
    </source>
</evidence>
<dbReference type="SMART" id="SM00421">
    <property type="entry name" value="HTH_LUXR"/>
    <property type="match status" value="1"/>
</dbReference>
<organism evidence="5 6">
    <name type="scientific">Streptacidiphilus monticola</name>
    <dbReference type="NCBI Taxonomy" id="2161674"/>
    <lineage>
        <taxon>Bacteria</taxon>
        <taxon>Bacillati</taxon>
        <taxon>Actinomycetota</taxon>
        <taxon>Actinomycetes</taxon>
        <taxon>Kitasatosporales</taxon>
        <taxon>Streptomycetaceae</taxon>
        <taxon>Streptacidiphilus</taxon>
    </lineage>
</organism>
<evidence type="ECO:0000313" key="5">
    <source>
        <dbReference type="EMBL" id="MFC5911775.1"/>
    </source>
</evidence>
<proteinExistence type="predicted"/>
<keyword evidence="6" id="KW-1185">Reference proteome</keyword>
<name>A0ABW1GAG3_9ACTN</name>
<dbReference type="Proteomes" id="UP001596174">
    <property type="component" value="Unassembled WGS sequence"/>
</dbReference>
<keyword evidence="2" id="KW-0238">DNA-binding</keyword>
<dbReference type="Gene3D" id="1.10.10.10">
    <property type="entry name" value="Winged helix-like DNA-binding domain superfamily/Winged helix DNA-binding domain"/>
    <property type="match status" value="1"/>
</dbReference>
<dbReference type="InterPro" id="IPR036388">
    <property type="entry name" value="WH-like_DNA-bd_sf"/>
</dbReference>
<keyword evidence="1" id="KW-0805">Transcription regulation</keyword>
<comment type="caution">
    <text evidence="5">The sequence shown here is derived from an EMBL/GenBank/DDBJ whole genome shotgun (WGS) entry which is preliminary data.</text>
</comment>
<sequence>RVRLLRARAAAPPADPPAAEALRELHAELRAIAGALTDQALRGRLLDASRRVADLTRSQPDGPQAQLTPRELDVLAQVALGCTNAEAAGRLSLLPETVKAYLRSAMRKLGASTRFEAVVRARRAGLLP</sequence>
<evidence type="ECO:0000259" key="4">
    <source>
        <dbReference type="PROSITE" id="PS50043"/>
    </source>
</evidence>
<dbReference type="RefSeq" id="WP_380591307.1">
    <property type="nucleotide sequence ID" value="NZ_JBHSQJ010000249.1"/>
</dbReference>
<gene>
    <name evidence="5" type="ORF">ACFP3V_31795</name>
</gene>
<protein>
    <submittedName>
        <fullName evidence="5">Response regulator transcription factor</fullName>
    </submittedName>
</protein>
<dbReference type="PROSITE" id="PS50043">
    <property type="entry name" value="HTH_LUXR_2"/>
    <property type="match status" value="1"/>
</dbReference>
<evidence type="ECO:0000256" key="1">
    <source>
        <dbReference type="ARBA" id="ARBA00023015"/>
    </source>
</evidence>
<dbReference type="InterPro" id="IPR000792">
    <property type="entry name" value="Tscrpt_reg_LuxR_C"/>
</dbReference>
<dbReference type="PANTHER" id="PTHR44688:SF16">
    <property type="entry name" value="DNA-BINDING TRANSCRIPTIONAL ACTIVATOR DEVR_DOSR"/>
    <property type="match status" value="1"/>
</dbReference>
<reference evidence="6" key="1">
    <citation type="journal article" date="2019" name="Int. J. Syst. Evol. Microbiol.">
        <title>The Global Catalogue of Microorganisms (GCM) 10K type strain sequencing project: providing services to taxonomists for standard genome sequencing and annotation.</title>
        <authorList>
            <consortium name="The Broad Institute Genomics Platform"/>
            <consortium name="The Broad Institute Genome Sequencing Center for Infectious Disease"/>
            <person name="Wu L."/>
            <person name="Ma J."/>
        </authorList>
    </citation>
    <scope>NUCLEOTIDE SEQUENCE [LARGE SCALE GENOMIC DNA]</scope>
    <source>
        <strain evidence="6">JCM 4816</strain>
    </source>
</reference>
<feature type="domain" description="HTH luxR-type" evidence="4">
    <location>
        <begin position="60"/>
        <end position="125"/>
    </location>
</feature>